<feature type="domain" description="Pyrroline-5-carboxylate reductase catalytic N-terminal" evidence="4">
    <location>
        <begin position="7"/>
        <end position="96"/>
    </location>
</feature>
<comment type="similarity">
    <text evidence="1">Belongs to the pyrroline-5-carboxylate reductase family.</text>
</comment>
<dbReference type="InterPro" id="IPR008927">
    <property type="entry name" value="6-PGluconate_DH-like_C_sf"/>
</dbReference>
<accession>A0ABT0GQ18</accession>
<dbReference type="SUPFAM" id="SSF48179">
    <property type="entry name" value="6-phosphogluconate dehydrogenase C-terminal domain-like"/>
    <property type="match status" value="1"/>
</dbReference>
<evidence type="ECO:0000256" key="3">
    <source>
        <dbReference type="ARBA" id="ARBA00023002"/>
    </source>
</evidence>
<name>A0ABT0GQ18_9HYPH</name>
<dbReference type="PANTHER" id="PTHR11645:SF0">
    <property type="entry name" value="PYRROLINE-5-CARBOXYLATE REDUCTASE 3"/>
    <property type="match status" value="1"/>
</dbReference>
<dbReference type="InterPro" id="IPR000304">
    <property type="entry name" value="Pyrroline-COOH_reductase"/>
</dbReference>
<dbReference type="Pfam" id="PF14748">
    <property type="entry name" value="P5CR_dimer"/>
    <property type="match status" value="1"/>
</dbReference>
<dbReference type="SUPFAM" id="SSF51735">
    <property type="entry name" value="NAD(P)-binding Rossmann-fold domains"/>
    <property type="match status" value="1"/>
</dbReference>
<evidence type="ECO:0000259" key="4">
    <source>
        <dbReference type="Pfam" id="PF03807"/>
    </source>
</evidence>
<gene>
    <name evidence="6" type="ORF">M0H32_02205</name>
</gene>
<dbReference type="InterPro" id="IPR029036">
    <property type="entry name" value="P5CR_dimer"/>
</dbReference>
<dbReference type="Gene3D" id="1.10.3730.10">
    <property type="entry name" value="ProC C-terminal domain-like"/>
    <property type="match status" value="1"/>
</dbReference>
<protein>
    <submittedName>
        <fullName evidence="6">NAD(P)-binding domain-containing protein</fullName>
    </submittedName>
</protein>
<evidence type="ECO:0000256" key="2">
    <source>
        <dbReference type="ARBA" id="ARBA00022857"/>
    </source>
</evidence>
<reference evidence="6" key="1">
    <citation type="submission" date="2022-04" db="EMBL/GenBank/DDBJ databases">
        <title>Roseibium sp. CAU 1639 isolated from mud.</title>
        <authorList>
            <person name="Kim W."/>
        </authorList>
    </citation>
    <scope>NUCLEOTIDE SEQUENCE</scope>
    <source>
        <strain evidence="6">CAU 1639</strain>
    </source>
</reference>
<sequence length="267" mass="28052">MSLKKTLGIIGGTGQLGSAMATAWLESGCLAPDSLWISNRTGNSAGFDTWPDITFTNSNQALADACDIIVLSVPPALIESVRIEARGKLVFSVMAGVSLEALSDLTGSSRVIRAMSSPAARQRLAYSPWTAPDGLPGPDREAVNTLLSACGLSDEVQDERQIEVFTALTGPVPGFAAFFADAMVRYALANGVAPEIAVRAVKQLFLASGQIMSADAISPEDRVKEMIDYAGTTASGLVRMQELDLPRLIAEGFEASTARVRTIAGGD</sequence>
<dbReference type="InterPro" id="IPR036291">
    <property type="entry name" value="NAD(P)-bd_dom_sf"/>
</dbReference>
<keyword evidence="3" id="KW-0560">Oxidoreductase</keyword>
<dbReference type="InterPro" id="IPR028939">
    <property type="entry name" value="P5C_Rdtase_cat_N"/>
</dbReference>
<proteinExistence type="inferred from homology"/>
<dbReference type="Gene3D" id="3.40.50.720">
    <property type="entry name" value="NAD(P)-binding Rossmann-like Domain"/>
    <property type="match status" value="1"/>
</dbReference>
<keyword evidence="7" id="KW-1185">Reference proteome</keyword>
<dbReference type="PANTHER" id="PTHR11645">
    <property type="entry name" value="PYRROLINE-5-CARBOXYLATE REDUCTASE"/>
    <property type="match status" value="1"/>
</dbReference>
<comment type="caution">
    <text evidence="6">The sequence shown here is derived from an EMBL/GenBank/DDBJ whole genome shotgun (WGS) entry which is preliminary data.</text>
</comment>
<feature type="domain" description="Pyrroline-5-carboxylate reductase dimerisation" evidence="5">
    <location>
        <begin position="159"/>
        <end position="261"/>
    </location>
</feature>
<evidence type="ECO:0000256" key="1">
    <source>
        <dbReference type="ARBA" id="ARBA00005525"/>
    </source>
</evidence>
<dbReference type="Pfam" id="PF03807">
    <property type="entry name" value="F420_oxidored"/>
    <property type="match status" value="1"/>
</dbReference>
<dbReference type="EMBL" id="JALNMJ010000001">
    <property type="protein sequence ID" value="MCK7610960.1"/>
    <property type="molecule type" value="Genomic_DNA"/>
</dbReference>
<organism evidence="6 7">
    <name type="scientific">Roseibium sediminicola</name>
    <dbReference type="NCBI Taxonomy" id="2933272"/>
    <lineage>
        <taxon>Bacteria</taxon>
        <taxon>Pseudomonadati</taxon>
        <taxon>Pseudomonadota</taxon>
        <taxon>Alphaproteobacteria</taxon>
        <taxon>Hyphomicrobiales</taxon>
        <taxon>Stappiaceae</taxon>
        <taxon>Roseibium</taxon>
    </lineage>
</organism>
<evidence type="ECO:0000313" key="7">
    <source>
        <dbReference type="Proteomes" id="UP001431221"/>
    </source>
</evidence>
<dbReference type="PIRSF" id="PIRSF000193">
    <property type="entry name" value="Pyrrol-5-carb_rd"/>
    <property type="match status" value="1"/>
</dbReference>
<dbReference type="RefSeq" id="WP_248150132.1">
    <property type="nucleotide sequence ID" value="NZ_JALNMJ010000001.1"/>
</dbReference>
<evidence type="ECO:0000313" key="6">
    <source>
        <dbReference type="EMBL" id="MCK7610960.1"/>
    </source>
</evidence>
<dbReference type="Proteomes" id="UP001431221">
    <property type="component" value="Unassembled WGS sequence"/>
</dbReference>
<keyword evidence="2" id="KW-0521">NADP</keyword>
<evidence type="ECO:0000259" key="5">
    <source>
        <dbReference type="Pfam" id="PF14748"/>
    </source>
</evidence>